<sequence length="132" mass="15243">MIDAQQRTRRVSGALTLNDEQRRSRTAQAQAGGQDRRSSDDGGHYIARRFDGPTEAFNHFAQDSRFNRGRYRAVEEQWARAKRAGKHVTVKIVPVYNGRSLRPAAINVWFWIDGEQRSLKFPNERQEADRAE</sequence>
<evidence type="ECO:0000259" key="2">
    <source>
        <dbReference type="Pfam" id="PF13930"/>
    </source>
</evidence>
<proteinExistence type="predicted"/>
<accession>A0A2U2J6B6</accession>
<feature type="domain" description="Type VII secretion system protein EssD-like" evidence="2">
    <location>
        <begin position="2"/>
        <end position="111"/>
    </location>
</feature>
<dbReference type="InterPro" id="IPR044927">
    <property type="entry name" value="Endonuclea_NS_2"/>
</dbReference>
<feature type="compositionally biased region" description="Basic and acidic residues" evidence="1">
    <location>
        <begin position="34"/>
        <end position="48"/>
    </location>
</feature>
<dbReference type="Gene3D" id="3.40.570.10">
    <property type="entry name" value="Extracellular Endonuclease, subunit A"/>
    <property type="match status" value="1"/>
</dbReference>
<feature type="region of interest" description="Disordered" evidence="1">
    <location>
        <begin position="1"/>
        <end position="48"/>
    </location>
</feature>
<organism evidence="3 4">
    <name type="scientific">Allosphingosinicella humi</name>
    <dbReference type="NCBI Taxonomy" id="2068657"/>
    <lineage>
        <taxon>Bacteria</taxon>
        <taxon>Pseudomonadati</taxon>
        <taxon>Pseudomonadota</taxon>
        <taxon>Alphaproteobacteria</taxon>
        <taxon>Sphingomonadales</taxon>
        <taxon>Sphingomonadaceae</taxon>
        <taxon>Allosphingosinicella</taxon>
    </lineage>
</organism>
<dbReference type="Pfam" id="PF13930">
    <property type="entry name" value="Endonuclea_NS_2"/>
    <property type="match status" value="1"/>
</dbReference>
<dbReference type="AlphaFoldDB" id="A0A2U2J6B6"/>
<protein>
    <recommendedName>
        <fullName evidence="2">Type VII secretion system protein EssD-like domain-containing protein</fullName>
    </recommendedName>
</protein>
<evidence type="ECO:0000256" key="1">
    <source>
        <dbReference type="SAM" id="MobiDB-lite"/>
    </source>
</evidence>
<reference evidence="3 4" key="1">
    <citation type="submission" date="2018-05" db="EMBL/GenBank/DDBJ databases">
        <title>Genome of Sphingosinicella humi QZX222.</title>
        <authorList>
            <person name="Qiao Z."/>
            <person name="Wang G."/>
        </authorList>
    </citation>
    <scope>NUCLEOTIDE SEQUENCE [LARGE SCALE GENOMIC DNA]</scope>
    <source>
        <strain evidence="3 4">QZX222</strain>
    </source>
</reference>
<gene>
    <name evidence="3" type="ORF">DF286_06295</name>
</gene>
<name>A0A2U2J6B6_9SPHN</name>
<evidence type="ECO:0000313" key="4">
    <source>
        <dbReference type="Proteomes" id="UP000245916"/>
    </source>
</evidence>
<keyword evidence="4" id="KW-1185">Reference proteome</keyword>
<evidence type="ECO:0000313" key="3">
    <source>
        <dbReference type="EMBL" id="PWG03879.1"/>
    </source>
</evidence>
<dbReference type="Proteomes" id="UP000245916">
    <property type="component" value="Unassembled WGS sequence"/>
</dbReference>
<comment type="caution">
    <text evidence="3">The sequence shown here is derived from an EMBL/GenBank/DDBJ whole genome shotgun (WGS) entry which is preliminary data.</text>
</comment>
<dbReference type="EMBL" id="QFFF01000001">
    <property type="protein sequence ID" value="PWG03879.1"/>
    <property type="molecule type" value="Genomic_DNA"/>
</dbReference>
<dbReference type="InterPro" id="IPR044929">
    <property type="entry name" value="DNA/RNA_non-sp_Endonuclease_sf"/>
</dbReference>